<dbReference type="GO" id="GO:0005737">
    <property type="term" value="C:cytoplasm"/>
    <property type="evidence" value="ECO:0007669"/>
    <property type="project" value="TreeGrafter"/>
</dbReference>
<sequence>MFARPLPLFYVYISPPLLPFPSPFSSSSAMSLQYFFFSSLFFIVICSYAHIESFTRKDLLLLSSSSSSTSTFKIALFADLHYGENAWTDWGPRQDINSDRVMSLVLDREKPDFVVFLGDIITANNVPIANASYYWDQAISPTRKRGIPWATIFGNHDDAHFEWPSEWFSDTGIPQVQCPLTTSLCSGNRKLEFEDDP</sequence>
<feature type="domain" description="Calcineurin-like phosphoesterase" evidence="2">
    <location>
        <begin position="72"/>
        <end position="163"/>
    </location>
</feature>
<proteinExistence type="predicted"/>
<dbReference type="SUPFAM" id="SSF56300">
    <property type="entry name" value="Metallo-dependent phosphatases"/>
    <property type="match status" value="1"/>
</dbReference>
<protein>
    <submittedName>
        <fullName evidence="3">Putative inactive purple acid phosphatase 16 isoform X1</fullName>
    </submittedName>
</protein>
<dbReference type="CDD" id="cd07383">
    <property type="entry name" value="MPP_Dcr2"/>
    <property type="match status" value="1"/>
</dbReference>
<gene>
    <name evidence="3" type="ORF">CKAN_00305800</name>
</gene>
<evidence type="ECO:0000256" key="1">
    <source>
        <dbReference type="SAM" id="Phobius"/>
    </source>
</evidence>
<accession>A0A443N866</accession>
<dbReference type="OrthoDB" id="783096at2759"/>
<keyword evidence="1" id="KW-0472">Membrane</keyword>
<keyword evidence="1" id="KW-0812">Transmembrane</keyword>
<name>A0A443N866_9MAGN</name>
<dbReference type="STRING" id="337451.A0A443N866"/>
<dbReference type="Gene3D" id="3.60.21.10">
    <property type="match status" value="1"/>
</dbReference>
<dbReference type="InterPro" id="IPR004843">
    <property type="entry name" value="Calcineurin-like_PHP"/>
</dbReference>
<feature type="transmembrane region" description="Helical" evidence="1">
    <location>
        <begin position="32"/>
        <end position="51"/>
    </location>
</feature>
<evidence type="ECO:0000259" key="2">
    <source>
        <dbReference type="Pfam" id="PF00149"/>
    </source>
</evidence>
<organism evidence="3 4">
    <name type="scientific">Cinnamomum micranthum f. kanehirae</name>
    <dbReference type="NCBI Taxonomy" id="337451"/>
    <lineage>
        <taxon>Eukaryota</taxon>
        <taxon>Viridiplantae</taxon>
        <taxon>Streptophyta</taxon>
        <taxon>Embryophyta</taxon>
        <taxon>Tracheophyta</taxon>
        <taxon>Spermatophyta</taxon>
        <taxon>Magnoliopsida</taxon>
        <taxon>Magnoliidae</taxon>
        <taxon>Laurales</taxon>
        <taxon>Lauraceae</taxon>
        <taxon>Cinnamomum</taxon>
    </lineage>
</organism>
<dbReference type="EMBL" id="QPKB01000001">
    <property type="protein sequence ID" value="RWR74715.1"/>
    <property type="molecule type" value="Genomic_DNA"/>
</dbReference>
<dbReference type="PANTHER" id="PTHR32440:SF11">
    <property type="entry name" value="METALLOPHOSPHOESTERASE DOMAIN-CONTAINING PROTEIN"/>
    <property type="match status" value="1"/>
</dbReference>
<dbReference type="AlphaFoldDB" id="A0A443N866"/>
<dbReference type="InterPro" id="IPR029052">
    <property type="entry name" value="Metallo-depent_PP-like"/>
</dbReference>
<keyword evidence="1" id="KW-1133">Transmembrane helix</keyword>
<evidence type="ECO:0000313" key="3">
    <source>
        <dbReference type="EMBL" id="RWR74715.1"/>
    </source>
</evidence>
<dbReference type="Proteomes" id="UP000283530">
    <property type="component" value="Unassembled WGS sequence"/>
</dbReference>
<reference evidence="3 4" key="1">
    <citation type="journal article" date="2019" name="Nat. Plants">
        <title>Stout camphor tree genome fills gaps in understanding of flowering plant genome evolution.</title>
        <authorList>
            <person name="Chaw S.M."/>
            <person name="Liu Y.C."/>
            <person name="Wu Y.W."/>
            <person name="Wang H.Y."/>
            <person name="Lin C.I."/>
            <person name="Wu C.S."/>
            <person name="Ke H.M."/>
            <person name="Chang L.Y."/>
            <person name="Hsu C.Y."/>
            <person name="Yang H.T."/>
            <person name="Sudianto E."/>
            <person name="Hsu M.H."/>
            <person name="Wu K.P."/>
            <person name="Wang L.N."/>
            <person name="Leebens-Mack J.H."/>
            <person name="Tsai I.J."/>
        </authorList>
    </citation>
    <scope>NUCLEOTIDE SEQUENCE [LARGE SCALE GENOMIC DNA]</scope>
    <source>
        <strain evidence="4">cv. Chaw 1501</strain>
        <tissue evidence="3">Young leaves</tissue>
    </source>
</reference>
<keyword evidence="4" id="KW-1185">Reference proteome</keyword>
<dbReference type="PANTHER" id="PTHR32440">
    <property type="entry name" value="PHOSPHATASE DCR2-RELATED-RELATED"/>
    <property type="match status" value="1"/>
</dbReference>
<dbReference type="Pfam" id="PF00149">
    <property type="entry name" value="Metallophos"/>
    <property type="match status" value="1"/>
</dbReference>
<evidence type="ECO:0000313" key="4">
    <source>
        <dbReference type="Proteomes" id="UP000283530"/>
    </source>
</evidence>
<dbReference type="GO" id="GO:0016788">
    <property type="term" value="F:hydrolase activity, acting on ester bonds"/>
    <property type="evidence" value="ECO:0007669"/>
    <property type="project" value="TreeGrafter"/>
</dbReference>
<comment type="caution">
    <text evidence="3">The sequence shown here is derived from an EMBL/GenBank/DDBJ whole genome shotgun (WGS) entry which is preliminary data.</text>
</comment>